<name>A0A067NB82_BOTB1</name>
<feature type="compositionally biased region" description="Polar residues" evidence="1">
    <location>
        <begin position="182"/>
        <end position="201"/>
    </location>
</feature>
<keyword evidence="2" id="KW-0472">Membrane</keyword>
<feature type="region of interest" description="Disordered" evidence="1">
    <location>
        <begin position="45"/>
        <end position="87"/>
    </location>
</feature>
<evidence type="ECO:0000313" key="4">
    <source>
        <dbReference type="Proteomes" id="UP000027195"/>
    </source>
</evidence>
<evidence type="ECO:0000313" key="3">
    <source>
        <dbReference type="EMBL" id="KDQ21347.1"/>
    </source>
</evidence>
<gene>
    <name evidence="3" type="ORF">BOTBODRAFT_199842</name>
</gene>
<dbReference type="InParanoid" id="A0A067NB82"/>
<keyword evidence="4" id="KW-1185">Reference proteome</keyword>
<feature type="region of interest" description="Disordered" evidence="1">
    <location>
        <begin position="99"/>
        <end position="138"/>
    </location>
</feature>
<organism evidence="3 4">
    <name type="scientific">Botryobasidium botryosum (strain FD-172 SS1)</name>
    <dbReference type="NCBI Taxonomy" id="930990"/>
    <lineage>
        <taxon>Eukaryota</taxon>
        <taxon>Fungi</taxon>
        <taxon>Dikarya</taxon>
        <taxon>Basidiomycota</taxon>
        <taxon>Agaricomycotina</taxon>
        <taxon>Agaricomycetes</taxon>
        <taxon>Cantharellales</taxon>
        <taxon>Botryobasidiaceae</taxon>
        <taxon>Botryobasidium</taxon>
    </lineage>
</organism>
<evidence type="ECO:0008006" key="5">
    <source>
        <dbReference type="Google" id="ProtNLM"/>
    </source>
</evidence>
<dbReference type="HOGENOM" id="CLU_983499_0_0_1"/>
<sequence length="283" mass="30708">MQKVTTYLSASLRFSFVFLIAVLQFLIFVAVPILLGLEHPTNQDLPGTRPDADMPPALPEQHHTSNMDSDATAPNMRDNANIPGAPSELMEIDEPVDRNGPAQIALDSPPSFYTIPTTTLPPRPVISNAQSSYPDHLPQRPVSIEEINSSVPHAQSDEAKLQVIEKIDATKARLIEILENTSTNASSSTQILTAAQNSGSVKENRKGRKKSHGPRNGEPGPLSRLDLSLPAKPSGPRGVPIHTGRSPQSSTLRSPSSRPPRNVAFNPVCLSNLVFRRKHLLTP</sequence>
<feature type="transmembrane region" description="Helical" evidence="2">
    <location>
        <begin position="12"/>
        <end position="35"/>
    </location>
</feature>
<accession>A0A067NB82</accession>
<reference evidence="4" key="1">
    <citation type="journal article" date="2014" name="Proc. Natl. Acad. Sci. U.S.A.">
        <title>Extensive sampling of basidiomycete genomes demonstrates inadequacy of the white-rot/brown-rot paradigm for wood decay fungi.</title>
        <authorList>
            <person name="Riley R."/>
            <person name="Salamov A.A."/>
            <person name="Brown D.W."/>
            <person name="Nagy L.G."/>
            <person name="Floudas D."/>
            <person name="Held B.W."/>
            <person name="Levasseur A."/>
            <person name="Lombard V."/>
            <person name="Morin E."/>
            <person name="Otillar R."/>
            <person name="Lindquist E.A."/>
            <person name="Sun H."/>
            <person name="LaButti K.M."/>
            <person name="Schmutz J."/>
            <person name="Jabbour D."/>
            <person name="Luo H."/>
            <person name="Baker S.E."/>
            <person name="Pisabarro A.G."/>
            <person name="Walton J.D."/>
            <person name="Blanchette R.A."/>
            <person name="Henrissat B."/>
            <person name="Martin F."/>
            <person name="Cullen D."/>
            <person name="Hibbett D.S."/>
            <person name="Grigoriev I.V."/>
        </authorList>
    </citation>
    <scope>NUCLEOTIDE SEQUENCE [LARGE SCALE GENOMIC DNA]</scope>
    <source>
        <strain evidence="4">FD-172 SS1</strain>
    </source>
</reference>
<keyword evidence="2" id="KW-0812">Transmembrane</keyword>
<dbReference type="EMBL" id="KL198016">
    <property type="protein sequence ID" value="KDQ21347.1"/>
    <property type="molecule type" value="Genomic_DNA"/>
</dbReference>
<dbReference type="Proteomes" id="UP000027195">
    <property type="component" value="Unassembled WGS sequence"/>
</dbReference>
<evidence type="ECO:0000256" key="1">
    <source>
        <dbReference type="SAM" id="MobiDB-lite"/>
    </source>
</evidence>
<keyword evidence="2" id="KW-1133">Transmembrane helix</keyword>
<feature type="region of interest" description="Disordered" evidence="1">
    <location>
        <begin position="182"/>
        <end position="264"/>
    </location>
</feature>
<proteinExistence type="predicted"/>
<protein>
    <recommendedName>
        <fullName evidence="5">Transmembrane protein</fullName>
    </recommendedName>
</protein>
<feature type="compositionally biased region" description="Low complexity" evidence="1">
    <location>
        <begin position="245"/>
        <end position="261"/>
    </location>
</feature>
<dbReference type="AlphaFoldDB" id="A0A067NB82"/>
<evidence type="ECO:0000256" key="2">
    <source>
        <dbReference type="SAM" id="Phobius"/>
    </source>
</evidence>